<dbReference type="AlphaFoldDB" id="A0A2N8S2B0"/>
<feature type="transmembrane region" description="Helical" evidence="1">
    <location>
        <begin position="24"/>
        <end position="50"/>
    </location>
</feature>
<protein>
    <submittedName>
        <fullName evidence="2">Uncharacterized protein</fullName>
    </submittedName>
</protein>
<keyword evidence="1" id="KW-1133">Transmembrane helix</keyword>
<feature type="transmembrane region" description="Helical" evidence="1">
    <location>
        <begin position="93"/>
        <end position="113"/>
    </location>
</feature>
<accession>A0A2N8S2B0</accession>
<evidence type="ECO:0000256" key="1">
    <source>
        <dbReference type="SAM" id="Phobius"/>
    </source>
</evidence>
<proteinExistence type="predicted"/>
<organism evidence="2 3">
    <name type="scientific">Stutzerimonas stutzeri</name>
    <name type="common">Pseudomonas stutzeri</name>
    <dbReference type="NCBI Taxonomy" id="316"/>
    <lineage>
        <taxon>Bacteria</taxon>
        <taxon>Pseudomonadati</taxon>
        <taxon>Pseudomonadota</taxon>
        <taxon>Gammaproteobacteria</taxon>
        <taxon>Pseudomonadales</taxon>
        <taxon>Pseudomonadaceae</taxon>
        <taxon>Stutzerimonas</taxon>
    </lineage>
</organism>
<feature type="transmembrane region" description="Helical" evidence="1">
    <location>
        <begin position="62"/>
        <end position="81"/>
    </location>
</feature>
<comment type="caution">
    <text evidence="2">The sequence shown here is derived from an EMBL/GenBank/DDBJ whole genome shotgun (WGS) entry which is preliminary data.</text>
</comment>
<evidence type="ECO:0000313" key="3">
    <source>
        <dbReference type="Proteomes" id="UP000235925"/>
    </source>
</evidence>
<gene>
    <name evidence="2" type="ORF">CXK92_11065</name>
</gene>
<feature type="transmembrane region" description="Helical" evidence="1">
    <location>
        <begin position="119"/>
        <end position="138"/>
    </location>
</feature>
<dbReference type="EMBL" id="POUN01000003">
    <property type="protein sequence ID" value="PNF80747.1"/>
    <property type="molecule type" value="Genomic_DNA"/>
</dbReference>
<keyword evidence="1" id="KW-0812">Transmembrane</keyword>
<name>A0A2N8S2B0_STUST</name>
<keyword evidence="1" id="KW-0472">Membrane</keyword>
<reference evidence="2 3" key="1">
    <citation type="submission" date="2018-01" db="EMBL/GenBank/DDBJ databases">
        <title>Denitrification phenotypes of diverse strains of Pseudomonas stutzeri.</title>
        <authorList>
            <person name="Milligan D.A."/>
            <person name="Bergaust L."/>
            <person name="Bakken L.R."/>
            <person name="Frostegard A."/>
        </authorList>
    </citation>
    <scope>NUCLEOTIDE SEQUENCE [LARGE SCALE GENOMIC DNA]</scope>
    <source>
        <strain evidence="2 3">KC</strain>
    </source>
</reference>
<evidence type="ECO:0000313" key="2">
    <source>
        <dbReference type="EMBL" id="PNF80747.1"/>
    </source>
</evidence>
<sequence>MALRTNRDVSVNQKLSQLLRSNTFLISCLPVISVALSFIFEAGFISYYGVPYSIIYIDINKIFIALSLILISAFSLWQFFTTLKKLSDRGGKLTSSICIALIPSTFLSILFLFAGIYTALWLCLALFLLTAGYSYWLLYKPERLHDHLNTEQDSSTSKIAKEFLFYSMLITLSVYTIGHRQAADKSSYFLLGKEEALIEIYGDKAVSIGFNSETGVLNGKVRIFQIDSSGFTGETKRIGKLTK</sequence>
<dbReference type="Proteomes" id="UP000235925">
    <property type="component" value="Unassembled WGS sequence"/>
</dbReference>